<accession>T0RBA4</accession>
<evidence type="ECO:0000256" key="6">
    <source>
        <dbReference type="SAM" id="Phobius"/>
    </source>
</evidence>
<keyword evidence="5" id="KW-0325">Glycoprotein</keyword>
<dbReference type="PANTHER" id="PTHR24373:SF370">
    <property type="entry name" value="FISH-LIPS, ISOFORM E"/>
    <property type="match status" value="1"/>
</dbReference>
<dbReference type="OrthoDB" id="76036at2759"/>
<proteinExistence type="predicted"/>
<dbReference type="GO" id="GO:0005615">
    <property type="term" value="C:extracellular space"/>
    <property type="evidence" value="ECO:0007669"/>
    <property type="project" value="TreeGrafter"/>
</dbReference>
<organism evidence="8 9">
    <name type="scientific">Saprolegnia diclina (strain VS20)</name>
    <dbReference type="NCBI Taxonomy" id="1156394"/>
    <lineage>
        <taxon>Eukaryota</taxon>
        <taxon>Sar</taxon>
        <taxon>Stramenopiles</taxon>
        <taxon>Oomycota</taxon>
        <taxon>Saprolegniomycetes</taxon>
        <taxon>Saprolegniales</taxon>
        <taxon>Saprolegniaceae</taxon>
        <taxon>Saprolegnia</taxon>
    </lineage>
</organism>
<dbReference type="SMART" id="SM00004">
    <property type="entry name" value="NL"/>
    <property type="match status" value="1"/>
</dbReference>
<feature type="domain" description="LNR" evidence="7">
    <location>
        <begin position="513"/>
        <end position="555"/>
    </location>
</feature>
<dbReference type="Gene3D" id="3.80.10.10">
    <property type="entry name" value="Ribonuclease Inhibitor"/>
    <property type="match status" value="1"/>
</dbReference>
<dbReference type="Gene3D" id="3.30.300.320">
    <property type="match status" value="1"/>
</dbReference>
<reference evidence="8 9" key="1">
    <citation type="submission" date="2012-04" db="EMBL/GenBank/DDBJ databases">
        <title>The Genome Sequence of Saprolegnia declina VS20.</title>
        <authorList>
            <consortium name="The Broad Institute Genome Sequencing Platform"/>
            <person name="Russ C."/>
            <person name="Nusbaum C."/>
            <person name="Tyler B."/>
            <person name="van West P."/>
            <person name="Dieguez-Uribeondo J."/>
            <person name="de Bruijn I."/>
            <person name="Tripathy S."/>
            <person name="Jiang R."/>
            <person name="Young S.K."/>
            <person name="Zeng Q."/>
            <person name="Gargeya S."/>
            <person name="Fitzgerald M."/>
            <person name="Haas B."/>
            <person name="Abouelleil A."/>
            <person name="Alvarado L."/>
            <person name="Arachchi H.M."/>
            <person name="Berlin A."/>
            <person name="Chapman S.B."/>
            <person name="Goldberg J."/>
            <person name="Griggs A."/>
            <person name="Gujja S."/>
            <person name="Hansen M."/>
            <person name="Howarth C."/>
            <person name="Imamovic A."/>
            <person name="Larimer J."/>
            <person name="McCowen C."/>
            <person name="Montmayeur A."/>
            <person name="Murphy C."/>
            <person name="Neiman D."/>
            <person name="Pearson M."/>
            <person name="Priest M."/>
            <person name="Roberts A."/>
            <person name="Saif S."/>
            <person name="Shea T."/>
            <person name="Sisk P."/>
            <person name="Sykes S."/>
            <person name="Wortman J."/>
            <person name="Nusbaum C."/>
            <person name="Birren B."/>
        </authorList>
    </citation>
    <scope>NUCLEOTIDE SEQUENCE [LARGE SCALE GENOMIC DNA]</scope>
    <source>
        <strain evidence="8 9">VS20</strain>
    </source>
</reference>
<dbReference type="InterPro" id="IPR001611">
    <property type="entry name" value="Leu-rich_rpt"/>
</dbReference>
<evidence type="ECO:0000313" key="8">
    <source>
        <dbReference type="EMBL" id="EQC26832.1"/>
    </source>
</evidence>
<name>T0RBA4_SAPDV</name>
<dbReference type="InterPro" id="IPR032675">
    <property type="entry name" value="LRR_dom_sf"/>
</dbReference>
<dbReference type="Pfam" id="PF00066">
    <property type="entry name" value="Notch"/>
    <property type="match status" value="1"/>
</dbReference>
<keyword evidence="1" id="KW-0433">Leucine-rich repeat</keyword>
<protein>
    <recommendedName>
        <fullName evidence="7">LNR domain-containing protein</fullName>
    </recommendedName>
</protein>
<dbReference type="SUPFAM" id="SSF52058">
    <property type="entry name" value="L domain-like"/>
    <property type="match status" value="1"/>
</dbReference>
<evidence type="ECO:0000256" key="4">
    <source>
        <dbReference type="ARBA" id="ARBA00023157"/>
    </source>
</evidence>
<dbReference type="STRING" id="1156394.T0RBA4"/>
<feature type="transmembrane region" description="Helical" evidence="6">
    <location>
        <begin position="120"/>
        <end position="144"/>
    </location>
</feature>
<dbReference type="SMART" id="SM00369">
    <property type="entry name" value="LRR_TYP"/>
    <property type="match status" value="2"/>
</dbReference>
<evidence type="ECO:0000259" key="7">
    <source>
        <dbReference type="SMART" id="SM00004"/>
    </source>
</evidence>
<keyword evidence="2" id="KW-0732">Signal</keyword>
<dbReference type="GO" id="GO:0031012">
    <property type="term" value="C:extracellular matrix"/>
    <property type="evidence" value="ECO:0007669"/>
    <property type="project" value="TreeGrafter"/>
</dbReference>
<keyword evidence="9" id="KW-1185">Reference proteome</keyword>
<sequence length="557" mass="60333">MAWRLTPIQTRMVRFIQPQACASVFFAVAVAFLIPLRPRYKPNLSKSFCATRPWPPQLKATVLHTLAMLGQTYLAYTTAAATPHTAVAGAYTALVAVSCLVTPYYIAYDHLGLVDALDSVTTLLIAVVFPTLFVLVPTATVIYGPQHDTGSTVNQYAWYAELVASWRLLAVTSVAKLVAMIAPSALQLGAIEATLAALSCPPPSIKRPSVQCNRIRFPTHKRWVRLLIGFNVVWGLGVLCLSLYAIGHSSACPAHCTLEARPWFSAACACVYARLDCRTSVCSLDGDEERYLNVDLLGSSLMVLHTLHCSLPRGLQPQTLTPFEELFAYAIEYSNMTSWEIPPSAYPASLALAYIRYSQLTALPVALASPPLHLVGIYIDSAPIVNVPDAVWANWTHLSNLWLSNVSLQVVPESIAALRSLQFLVLSSNNLSTVPDAVSTLPLLQKLYLDANPITEFPTSLITANPTLDLALDQTRIADVPDTPAVRAALTRGYVHLGSTPFCAHEQSYHWAATLRQGVCDAACAPFCANVRRGNGFCDAPCNVAVCGFDNGDCAAL</sequence>
<dbReference type="EMBL" id="JH767220">
    <property type="protein sequence ID" value="EQC26832.1"/>
    <property type="molecule type" value="Genomic_DNA"/>
</dbReference>
<evidence type="ECO:0000256" key="5">
    <source>
        <dbReference type="ARBA" id="ARBA00023180"/>
    </source>
</evidence>
<dbReference type="RefSeq" id="XP_008619734.1">
    <property type="nucleotide sequence ID" value="XM_008621512.1"/>
</dbReference>
<evidence type="ECO:0000256" key="3">
    <source>
        <dbReference type="ARBA" id="ARBA00022737"/>
    </source>
</evidence>
<dbReference type="AlphaFoldDB" id="T0RBA4"/>
<feature type="transmembrane region" description="Helical" evidence="6">
    <location>
        <begin position="15"/>
        <end position="36"/>
    </location>
</feature>
<evidence type="ECO:0000256" key="2">
    <source>
        <dbReference type="ARBA" id="ARBA00022729"/>
    </source>
</evidence>
<keyword evidence="3" id="KW-0677">Repeat</keyword>
<dbReference type="Pfam" id="PF13855">
    <property type="entry name" value="LRR_8"/>
    <property type="match status" value="1"/>
</dbReference>
<evidence type="ECO:0000256" key="1">
    <source>
        <dbReference type="ARBA" id="ARBA00022614"/>
    </source>
</evidence>
<keyword evidence="6" id="KW-1133">Transmembrane helix</keyword>
<dbReference type="InterPro" id="IPR000800">
    <property type="entry name" value="Notch_dom"/>
</dbReference>
<dbReference type="Proteomes" id="UP000030762">
    <property type="component" value="Unassembled WGS sequence"/>
</dbReference>
<dbReference type="OMA" id="EARPWFS"/>
<gene>
    <name evidence="8" type="ORF">SDRG_15343</name>
</gene>
<dbReference type="PANTHER" id="PTHR24373">
    <property type="entry name" value="SLIT RELATED LEUCINE-RICH REPEAT NEURONAL PROTEIN"/>
    <property type="match status" value="1"/>
</dbReference>
<dbReference type="GeneID" id="19956070"/>
<dbReference type="InterPro" id="IPR003591">
    <property type="entry name" value="Leu-rich_rpt_typical-subtyp"/>
</dbReference>
<keyword evidence="6" id="KW-0812">Transmembrane</keyword>
<evidence type="ECO:0000313" key="9">
    <source>
        <dbReference type="Proteomes" id="UP000030762"/>
    </source>
</evidence>
<keyword evidence="6" id="KW-0472">Membrane</keyword>
<dbReference type="InParanoid" id="T0RBA4"/>
<feature type="transmembrane region" description="Helical" evidence="6">
    <location>
        <begin position="88"/>
        <end position="108"/>
    </location>
</feature>
<feature type="transmembrane region" description="Helical" evidence="6">
    <location>
        <begin position="223"/>
        <end position="246"/>
    </location>
</feature>
<dbReference type="InterPro" id="IPR050328">
    <property type="entry name" value="Dev_Immune_Receptor"/>
</dbReference>
<dbReference type="VEuPathDB" id="FungiDB:SDRG_15343"/>
<keyword evidence="4" id="KW-1015">Disulfide bond</keyword>